<sequence length="164" mass="18958">MITIRKAKLTDLDRMMEIYARAKRFMDSTGNTTQWEIGYPTRKMIQDDIENGYSFVCMGEDNIPHAAFKFFVGEDPTYRVIEQGSWKNDNTYGTIHRVASDGTIKGVFSQIVSFCEVICPELRADTHKDNNVMQHLFEKNGFERCGVIYVENGTPRFAYQRCAR</sequence>
<dbReference type="Gene3D" id="3.40.630.30">
    <property type="match status" value="1"/>
</dbReference>
<accession>A0AAE3JB75</accession>
<proteinExistence type="predicted"/>
<feature type="domain" description="N-acetyltransferase" evidence="1">
    <location>
        <begin position="2"/>
        <end position="164"/>
    </location>
</feature>
<comment type="caution">
    <text evidence="2">The sequence shown here is derived from an EMBL/GenBank/DDBJ whole genome shotgun (WGS) entry which is preliminary data.</text>
</comment>
<dbReference type="RefSeq" id="WP_118613435.1">
    <property type="nucleotide sequence ID" value="NZ_JAJEQN010000003.1"/>
</dbReference>
<evidence type="ECO:0000313" key="2">
    <source>
        <dbReference type="EMBL" id="MCC2220434.1"/>
    </source>
</evidence>
<keyword evidence="3" id="KW-1185">Reference proteome</keyword>
<dbReference type="AlphaFoldDB" id="A0AAE3JB75"/>
<evidence type="ECO:0000259" key="1">
    <source>
        <dbReference type="PROSITE" id="PS51186"/>
    </source>
</evidence>
<gene>
    <name evidence="2" type="ORF">LKD48_02055</name>
</gene>
<organism evidence="2 3">
    <name type="scientific">Anthropogastromicrobium aceti</name>
    <dbReference type="NCBI Taxonomy" id="2981768"/>
    <lineage>
        <taxon>Bacteria</taxon>
        <taxon>Bacillati</taxon>
        <taxon>Bacillota</taxon>
        <taxon>Clostridia</taxon>
        <taxon>Lachnospirales</taxon>
        <taxon>Lachnospiraceae</taxon>
        <taxon>Anthropogastromicrobium</taxon>
    </lineage>
</organism>
<evidence type="ECO:0000313" key="3">
    <source>
        <dbReference type="Proteomes" id="UP001198200"/>
    </source>
</evidence>
<dbReference type="InterPro" id="IPR016181">
    <property type="entry name" value="Acyl_CoA_acyltransferase"/>
</dbReference>
<dbReference type="EMBL" id="JAJEQN010000003">
    <property type="protein sequence ID" value="MCC2220434.1"/>
    <property type="molecule type" value="Genomic_DNA"/>
</dbReference>
<dbReference type="InterPro" id="IPR000182">
    <property type="entry name" value="GNAT_dom"/>
</dbReference>
<dbReference type="GO" id="GO:0016747">
    <property type="term" value="F:acyltransferase activity, transferring groups other than amino-acyl groups"/>
    <property type="evidence" value="ECO:0007669"/>
    <property type="project" value="InterPro"/>
</dbReference>
<name>A0AAE3JB75_9FIRM</name>
<protein>
    <submittedName>
        <fullName evidence="2">N-acetyltransferase</fullName>
    </submittedName>
</protein>
<dbReference type="Proteomes" id="UP001198200">
    <property type="component" value="Unassembled WGS sequence"/>
</dbReference>
<dbReference type="PROSITE" id="PS51186">
    <property type="entry name" value="GNAT"/>
    <property type="match status" value="1"/>
</dbReference>
<dbReference type="SUPFAM" id="SSF55729">
    <property type="entry name" value="Acyl-CoA N-acyltransferases (Nat)"/>
    <property type="match status" value="1"/>
</dbReference>
<reference evidence="2 3" key="1">
    <citation type="submission" date="2021-10" db="EMBL/GenBank/DDBJ databases">
        <title>Anaerobic single-cell dispensing facilitates the cultivation of human gut bacteria.</title>
        <authorList>
            <person name="Afrizal A."/>
        </authorList>
    </citation>
    <scope>NUCLEOTIDE SEQUENCE [LARGE SCALE GENOMIC DNA]</scope>
    <source>
        <strain evidence="2 3">CLA-AA-H224</strain>
    </source>
</reference>